<keyword evidence="3" id="KW-1185">Reference proteome</keyword>
<protein>
    <recommendedName>
        <fullName evidence="4">PH domain-containing protein</fullName>
    </recommendedName>
</protein>
<organism evidence="2 3">
    <name type="scientific">Erythrobacter sanguineus</name>
    <dbReference type="NCBI Taxonomy" id="198312"/>
    <lineage>
        <taxon>Bacteria</taxon>
        <taxon>Pseudomonadati</taxon>
        <taxon>Pseudomonadota</taxon>
        <taxon>Alphaproteobacteria</taxon>
        <taxon>Sphingomonadales</taxon>
        <taxon>Erythrobacteraceae</taxon>
        <taxon>Erythrobacter/Porphyrobacter group</taxon>
        <taxon>Erythrobacter</taxon>
    </lineage>
</organism>
<sequence length="170" mass="19235">MPAGPIIIRQRWWGHLVVLFCLPIVATLGVVFGSAGIGLFGEAGGWWKGLFLIAGAVFMLFVVVFLLNNLFTFRLEIDARGLRMVGNFWTHDLAWQEITRTEKSHNNRAPGYHVHVMVDGSRYPRRHWSNLWFAGYGIPSLMEKGATDLAAYLKRKRRDALRPQRAAAGQ</sequence>
<feature type="transmembrane region" description="Helical" evidence="1">
    <location>
        <begin position="12"/>
        <end position="40"/>
    </location>
</feature>
<evidence type="ECO:0000313" key="3">
    <source>
        <dbReference type="Proteomes" id="UP000184391"/>
    </source>
</evidence>
<feature type="transmembrane region" description="Helical" evidence="1">
    <location>
        <begin position="46"/>
        <end position="67"/>
    </location>
</feature>
<proteinExistence type="predicted"/>
<keyword evidence="1" id="KW-0472">Membrane</keyword>
<keyword evidence="1" id="KW-0812">Transmembrane</keyword>
<evidence type="ECO:0008006" key="4">
    <source>
        <dbReference type="Google" id="ProtNLM"/>
    </source>
</evidence>
<dbReference type="RefSeq" id="WP_072673701.1">
    <property type="nucleotide sequence ID" value="NZ_FRDF01000005.1"/>
</dbReference>
<evidence type="ECO:0000256" key="1">
    <source>
        <dbReference type="SAM" id="Phobius"/>
    </source>
</evidence>
<reference evidence="3" key="1">
    <citation type="submission" date="2016-12" db="EMBL/GenBank/DDBJ databases">
        <authorList>
            <person name="Varghese N."/>
            <person name="Submissions S."/>
        </authorList>
    </citation>
    <scope>NUCLEOTIDE SEQUENCE [LARGE SCALE GENOMIC DNA]</scope>
    <source>
        <strain evidence="3">DSM 11032</strain>
    </source>
</reference>
<gene>
    <name evidence="2" type="ORF">SAMN02745193_01162</name>
</gene>
<dbReference type="STRING" id="198312.SAMN02745193_01162"/>
<accession>A0A1M7S7F2</accession>
<keyword evidence="1" id="KW-1133">Transmembrane helix</keyword>
<dbReference type="EMBL" id="FRDF01000005">
    <property type="protein sequence ID" value="SHN54363.1"/>
    <property type="molecule type" value="Genomic_DNA"/>
</dbReference>
<name>A0A1M7S7F2_9SPHN</name>
<dbReference type="AlphaFoldDB" id="A0A1M7S7F2"/>
<dbReference type="OrthoDB" id="7392265at2"/>
<dbReference type="Proteomes" id="UP000184391">
    <property type="component" value="Unassembled WGS sequence"/>
</dbReference>
<evidence type="ECO:0000313" key="2">
    <source>
        <dbReference type="EMBL" id="SHN54363.1"/>
    </source>
</evidence>